<dbReference type="AlphaFoldDB" id="A0A8T9C4C0"/>
<dbReference type="InterPro" id="IPR000073">
    <property type="entry name" value="AB_hydrolase_1"/>
</dbReference>
<reference evidence="3 4" key="1">
    <citation type="submission" date="2018-05" db="EMBL/GenBank/DDBJ databases">
        <title>Genome sequencing and assembly of the regulated plant pathogen Lachnellula willkommii and related sister species for the development of diagnostic species identification markers.</title>
        <authorList>
            <person name="Giroux E."/>
            <person name="Bilodeau G."/>
        </authorList>
    </citation>
    <scope>NUCLEOTIDE SEQUENCE [LARGE SCALE GENOMIC DNA]</scope>
    <source>
        <strain evidence="3 4">CBS 268.59</strain>
    </source>
</reference>
<dbReference type="EMBL" id="QGMK01000669">
    <property type="protein sequence ID" value="TVY80515.1"/>
    <property type="molecule type" value="Genomic_DNA"/>
</dbReference>
<evidence type="ECO:0000259" key="2">
    <source>
        <dbReference type="Pfam" id="PF12697"/>
    </source>
</evidence>
<proteinExistence type="predicted"/>
<evidence type="ECO:0000313" key="3">
    <source>
        <dbReference type="EMBL" id="TVY80515.1"/>
    </source>
</evidence>
<dbReference type="InterPro" id="IPR029058">
    <property type="entry name" value="AB_hydrolase_fold"/>
</dbReference>
<feature type="domain" description="AB hydrolase-1" evidence="2">
    <location>
        <begin position="114"/>
        <end position="366"/>
    </location>
</feature>
<keyword evidence="1" id="KW-0732">Signal</keyword>
<dbReference type="OrthoDB" id="190201at2759"/>
<organism evidence="3 4">
    <name type="scientific">Lachnellula suecica</name>
    <dbReference type="NCBI Taxonomy" id="602035"/>
    <lineage>
        <taxon>Eukaryota</taxon>
        <taxon>Fungi</taxon>
        <taxon>Dikarya</taxon>
        <taxon>Ascomycota</taxon>
        <taxon>Pezizomycotina</taxon>
        <taxon>Leotiomycetes</taxon>
        <taxon>Helotiales</taxon>
        <taxon>Lachnaceae</taxon>
        <taxon>Lachnellula</taxon>
    </lineage>
</organism>
<dbReference type="Proteomes" id="UP000469558">
    <property type="component" value="Unassembled WGS sequence"/>
</dbReference>
<protein>
    <recommendedName>
        <fullName evidence="2">AB hydrolase-1 domain-containing protein</fullName>
    </recommendedName>
</protein>
<evidence type="ECO:0000313" key="4">
    <source>
        <dbReference type="Proteomes" id="UP000469558"/>
    </source>
</evidence>
<dbReference type="Gene3D" id="3.40.50.1820">
    <property type="entry name" value="alpha/beta hydrolase"/>
    <property type="match status" value="1"/>
</dbReference>
<evidence type="ECO:0000256" key="1">
    <source>
        <dbReference type="SAM" id="SignalP"/>
    </source>
</evidence>
<feature type="chain" id="PRO_5035753829" description="AB hydrolase-1 domain-containing protein" evidence="1">
    <location>
        <begin position="22"/>
        <end position="387"/>
    </location>
</feature>
<comment type="caution">
    <text evidence="3">The sequence shown here is derived from an EMBL/GenBank/DDBJ whole genome shotgun (WGS) entry which is preliminary data.</text>
</comment>
<keyword evidence="4" id="KW-1185">Reference proteome</keyword>
<name>A0A8T9C4C0_9HELO</name>
<accession>A0A8T9C4C0</accession>
<gene>
    <name evidence="3" type="ORF">LSUE1_G003311</name>
</gene>
<sequence length="387" mass="40550">MRLSVLALVSGAAAQFPSTLGFINPSTHPSRGGGAVCVSGIVSVQASTSVNLKFNFELPSDQLGVTQTFISMVTNDSPFMQQLMAGTQTVGGTYDIGATLCTPANNLAPDTVEILTHGVGFDRNYWDFAPGYSYVDVAAQYNHATFFYDRLGVGESSKPDALNVVQSPLEVEILQSLINKVSDGAISNILPFEIVGVGHSFGSILTQAVTAKYPLSLNTAILTGFSTNGAGVPVFITGLNLAIASQNAPSRFNGLSNGYLVSSSAISNQIAFFTAPNFDFAVLDFAEATKGSVTIGELFTITTTIAPATDFTGSVAVVLGEEDLPFCTGNCLSPPNQAQSVVAALYPRVKASGTYLAPLTGHGINLHYSAGDTYHYIQEFIAAHGNN</sequence>
<feature type="signal peptide" evidence="1">
    <location>
        <begin position="1"/>
        <end position="21"/>
    </location>
</feature>
<dbReference type="Pfam" id="PF12697">
    <property type="entry name" value="Abhydrolase_6"/>
    <property type="match status" value="1"/>
</dbReference>
<dbReference type="SUPFAM" id="SSF53474">
    <property type="entry name" value="alpha/beta-Hydrolases"/>
    <property type="match status" value="1"/>
</dbReference>